<comment type="function">
    <text evidence="1">May be involved in transcriptional regulation.</text>
</comment>
<dbReference type="PROSITE" id="PS00028">
    <property type="entry name" value="ZINC_FINGER_C2H2_1"/>
    <property type="match status" value="21"/>
</dbReference>
<dbReference type="GO" id="GO:0000981">
    <property type="term" value="F:DNA-binding transcription factor activity, RNA polymerase II-specific"/>
    <property type="evidence" value="ECO:0007669"/>
    <property type="project" value="TreeGrafter"/>
</dbReference>
<feature type="domain" description="C2H2-type" evidence="14">
    <location>
        <begin position="886"/>
        <end position="913"/>
    </location>
</feature>
<evidence type="ECO:0000313" key="15">
    <source>
        <dbReference type="Ensembl" id="ENSPSTP00000010897.1"/>
    </source>
</evidence>
<feature type="domain" description="C2H2-type" evidence="14">
    <location>
        <begin position="282"/>
        <end position="310"/>
    </location>
</feature>
<feature type="domain" description="C2H2-type" evidence="14">
    <location>
        <begin position="1001"/>
        <end position="1028"/>
    </location>
</feature>
<accession>A0A8C9F5E6</accession>
<dbReference type="InterPro" id="IPR051643">
    <property type="entry name" value="Transcr_Reg_ZincFinger"/>
</dbReference>
<dbReference type="Proteomes" id="UP000694428">
    <property type="component" value="Unplaced"/>
</dbReference>
<feature type="domain" description="C2H2-type" evidence="14">
    <location>
        <begin position="118"/>
        <end position="145"/>
    </location>
</feature>
<keyword evidence="7" id="KW-0862">Zinc</keyword>
<feature type="domain" description="C2H2-type" evidence="14">
    <location>
        <begin position="34"/>
        <end position="62"/>
    </location>
</feature>
<dbReference type="InterPro" id="IPR036236">
    <property type="entry name" value="Znf_C2H2_sf"/>
</dbReference>
<evidence type="ECO:0000256" key="3">
    <source>
        <dbReference type="ARBA" id="ARBA00006991"/>
    </source>
</evidence>
<evidence type="ECO:0000256" key="5">
    <source>
        <dbReference type="ARBA" id="ARBA00022737"/>
    </source>
</evidence>
<reference evidence="15" key="2">
    <citation type="submission" date="2025-09" db="UniProtKB">
        <authorList>
            <consortium name="Ensembl"/>
        </authorList>
    </citation>
    <scope>IDENTIFICATION</scope>
</reference>
<keyword evidence="5" id="KW-0677">Repeat</keyword>
<feature type="region of interest" description="Disordered" evidence="13">
    <location>
        <begin position="303"/>
        <end position="322"/>
    </location>
</feature>
<dbReference type="GO" id="GO:0008270">
    <property type="term" value="F:zinc ion binding"/>
    <property type="evidence" value="ECO:0007669"/>
    <property type="project" value="UniProtKB-KW"/>
</dbReference>
<feature type="domain" description="C2H2-type" evidence="14">
    <location>
        <begin position="1085"/>
        <end position="1112"/>
    </location>
</feature>
<dbReference type="GO" id="GO:0000978">
    <property type="term" value="F:RNA polymerase II cis-regulatory region sequence-specific DNA binding"/>
    <property type="evidence" value="ECO:0007669"/>
    <property type="project" value="TreeGrafter"/>
</dbReference>
<evidence type="ECO:0000256" key="12">
    <source>
        <dbReference type="PROSITE-ProRule" id="PRU00042"/>
    </source>
</evidence>
<feature type="domain" description="C2H2-type" evidence="14">
    <location>
        <begin position="90"/>
        <end position="117"/>
    </location>
</feature>
<organism evidence="15 16">
    <name type="scientific">Pavo cristatus</name>
    <name type="common">Indian peafowl</name>
    <name type="synonym">Blue peafowl</name>
    <dbReference type="NCBI Taxonomy" id="9049"/>
    <lineage>
        <taxon>Eukaryota</taxon>
        <taxon>Metazoa</taxon>
        <taxon>Chordata</taxon>
        <taxon>Craniata</taxon>
        <taxon>Vertebrata</taxon>
        <taxon>Euteleostomi</taxon>
        <taxon>Archelosauria</taxon>
        <taxon>Archosauria</taxon>
        <taxon>Dinosauria</taxon>
        <taxon>Saurischia</taxon>
        <taxon>Theropoda</taxon>
        <taxon>Coelurosauria</taxon>
        <taxon>Aves</taxon>
        <taxon>Neognathae</taxon>
        <taxon>Galloanserae</taxon>
        <taxon>Galliformes</taxon>
        <taxon>Phasianidae</taxon>
        <taxon>Phasianinae</taxon>
        <taxon>Pavo</taxon>
    </lineage>
</organism>
<dbReference type="FunFam" id="3.30.160.60:FF:000481">
    <property type="entry name" value="zinc finger protein 236"/>
    <property type="match status" value="1"/>
</dbReference>
<dbReference type="Pfam" id="PF12874">
    <property type="entry name" value="zf-met"/>
    <property type="match status" value="1"/>
</dbReference>
<evidence type="ECO:0000256" key="13">
    <source>
        <dbReference type="SAM" id="MobiDB-lite"/>
    </source>
</evidence>
<dbReference type="Pfam" id="PF13465">
    <property type="entry name" value="zf-H2C2_2"/>
    <property type="match status" value="1"/>
</dbReference>
<feature type="domain" description="C2H2-type" evidence="14">
    <location>
        <begin position="559"/>
        <end position="586"/>
    </location>
</feature>
<evidence type="ECO:0000256" key="10">
    <source>
        <dbReference type="ARBA" id="ARBA00023163"/>
    </source>
</evidence>
<dbReference type="SUPFAM" id="SSF57667">
    <property type="entry name" value="beta-beta-alpha zinc fingers"/>
    <property type="match status" value="12"/>
</dbReference>
<evidence type="ECO:0000256" key="2">
    <source>
        <dbReference type="ARBA" id="ARBA00004123"/>
    </source>
</evidence>
<evidence type="ECO:0000256" key="8">
    <source>
        <dbReference type="ARBA" id="ARBA00023015"/>
    </source>
</evidence>
<keyword evidence="10" id="KW-0804">Transcription</keyword>
<comment type="subcellular location">
    <subcellularLocation>
        <location evidence="2">Nucleus</location>
    </subcellularLocation>
</comment>
<evidence type="ECO:0000256" key="7">
    <source>
        <dbReference type="ARBA" id="ARBA00022833"/>
    </source>
</evidence>
<feature type="domain" description="C2H2-type" evidence="14">
    <location>
        <begin position="250"/>
        <end position="278"/>
    </location>
</feature>
<feature type="domain" description="C2H2-type" evidence="14">
    <location>
        <begin position="1057"/>
        <end position="1084"/>
    </location>
</feature>
<keyword evidence="11" id="KW-0539">Nucleus</keyword>
<evidence type="ECO:0000256" key="6">
    <source>
        <dbReference type="ARBA" id="ARBA00022771"/>
    </source>
</evidence>
<keyword evidence="16" id="KW-1185">Reference proteome</keyword>
<dbReference type="FunFam" id="3.30.160.60:FF:002376">
    <property type="entry name" value="Zinc finger protein 236"/>
    <property type="match status" value="1"/>
</dbReference>
<dbReference type="FunFam" id="3.30.160.60:FF:000573">
    <property type="entry name" value="Putative zinc finger protein 236"/>
    <property type="match status" value="1"/>
</dbReference>
<evidence type="ECO:0000256" key="4">
    <source>
        <dbReference type="ARBA" id="ARBA00022723"/>
    </source>
</evidence>
<feature type="domain" description="C2H2-type" evidence="14">
    <location>
        <begin position="858"/>
        <end position="885"/>
    </location>
</feature>
<evidence type="ECO:0000256" key="11">
    <source>
        <dbReference type="ARBA" id="ARBA00023242"/>
    </source>
</evidence>
<dbReference type="PANTHER" id="PTHR24396">
    <property type="entry name" value="ZINC FINGER PROTEIN"/>
    <property type="match status" value="1"/>
</dbReference>
<dbReference type="FunFam" id="3.30.160.60:FF:003384">
    <property type="entry name" value="Zinc finger protein 236"/>
    <property type="match status" value="1"/>
</dbReference>
<keyword evidence="9" id="KW-0238">DNA-binding</keyword>
<dbReference type="FunFam" id="3.30.160.60:FF:000753">
    <property type="entry name" value="zinc finger protein 236 isoform X2"/>
    <property type="match status" value="1"/>
</dbReference>
<feature type="domain" description="C2H2-type" evidence="14">
    <location>
        <begin position="802"/>
        <end position="829"/>
    </location>
</feature>
<dbReference type="FunFam" id="3.30.160.60:FF:000376">
    <property type="entry name" value="Zinc finger protein 236"/>
    <property type="match status" value="1"/>
</dbReference>
<feature type="domain" description="C2H2-type" evidence="14">
    <location>
        <begin position="150"/>
        <end position="177"/>
    </location>
</feature>
<keyword evidence="8" id="KW-0805">Transcription regulation</keyword>
<feature type="domain" description="C2H2-type" evidence="14">
    <location>
        <begin position="830"/>
        <end position="857"/>
    </location>
</feature>
<dbReference type="FunFam" id="3.30.160.60:FF:002941">
    <property type="entry name" value="Zinc finger protein 236"/>
    <property type="match status" value="1"/>
</dbReference>
<feature type="domain" description="C2H2-type" evidence="14">
    <location>
        <begin position="503"/>
        <end position="530"/>
    </location>
</feature>
<sequence length="1327" mass="148646">MGLHTKCFHACFIDGVLTPNIENGNFPYQVPSFPKCEICLLSFPKETQFQRHMRDHEQNDKPHRCDQCSMSFNVEFNLTLHKCTHNGEDPTCPVCNKKFSRVASLKAHIMLHEKEENLICSECGDEFTLQSQLSIHMEEHRQELAGSRVHSCKSCKKEFETSSQLKEHMKTHYKIRVSNTRSYNRNIDRSGFTYSCPHCGKTFQKPSQLTRHVRIHTGERPFKCSECGKAFNQKGALQTHMIKHTGEKPHACAFCPAAFSQKGNLQSHIQRVHSEVKNGPTYNCTECSCVFKSLGSLNTHISKMHMGGPQNSASSSTDVSHATHFRSPLLQQTENQVSSATANQGQQAVTDVIQQLLELSEPGAVENNQPQQPGQQLNIAVGLNRDILQVRAVYDNSFTFQWFYSSFLLPFACPHCDKKFRTSGHRKTHIASHFKHSELRKMRHQRKPAKVRVGKTSVPVPDIPLQEPILITDLGLIQPIPRNSQFFQNYFNNNFVNDADRPYKCFYCHRAYKKSCHLKQHIRSHTGEKPFKCSQCGRGFVSAGVLKAHIRTHTGLKAFKCLICNGAFTTGGSLRRHMGIHNDLRPYMCPYCQKTFKTSLNLFLKYYKNFIYCYSVAHVNMPLPTDYCSACFKKLIYSLRTWYSCSWSNCLDVDSSECCSVGSKSCLSSKLAEHLIAVLLCGNTILSILKVVFKKCGVIQSSIQCIFWFCDFIFLAGFAVNESYNQQTQFPAVQQLQDSSTLESQALSTSYHPPSLLQVPNTDAINVTTRLIQDQSSQEELELHTQRPHFLEDSEDQSRRSYRCEYCNKGFKKSSHLKQHVRSHTGEKPYKCQLCGRGFVSSGVLKSHEKTHTGVKAFSCSICNTSFTTNGSLTRHMATHMSMKPYKCPFCDESFRTTVHCKKHMKKHQAVSSAVAAATETGGGVACVEDDDENSERASRKSRPGVITFTEEETAELAKIRPRESATVSEKVLVQSAAEKDRISEIKDKQAELEAEPKYANCCSYCPKSFKKPSDLVRHVRIHTGEKPYKCEECGKSFTVKSTLDCHVKTHTGQKLFSCHVCSNSFSTKGSLKVHMRLHTGAKPFKCPHCDLRFRTSGRRKTHIQCHYKPETKKVRKPVARTSAEGLQPVSLLNSSSTDPNVFIMNNSVLTSQFDQNLLQQGLVGQAILPASVSAGGDLTVSLTDGSLATLEGIQLQLAANLVGQNVQISGIDAASINNITLQIDPSILQQTLQQSNILAQQLTGDPNMAPQNPSLQATENAVPANVVIQPISGLSLQPTVTSSANMTIGSLSEQESVLTTSVYASCNCTFVKFSKFITFEYKVFIM</sequence>
<dbReference type="Ensembl" id="ENSPSTT00000011440.1">
    <property type="protein sequence ID" value="ENSPSTP00000010897.1"/>
    <property type="gene ID" value="ENSPSTG00000007677.1"/>
</dbReference>
<reference evidence="15" key="1">
    <citation type="submission" date="2025-08" db="UniProtKB">
        <authorList>
            <consortium name="Ensembl"/>
        </authorList>
    </citation>
    <scope>IDENTIFICATION</scope>
</reference>
<feature type="domain" description="C2H2-type" evidence="14">
    <location>
        <begin position="531"/>
        <end position="558"/>
    </location>
</feature>
<dbReference type="Pfam" id="PF13912">
    <property type="entry name" value="zf-C2H2_6"/>
    <property type="match status" value="1"/>
</dbReference>
<evidence type="ECO:0000256" key="9">
    <source>
        <dbReference type="ARBA" id="ARBA00023125"/>
    </source>
</evidence>
<dbReference type="FunFam" id="3.30.160.60:FF:000264">
    <property type="entry name" value="Zinc finger protein 236"/>
    <property type="match status" value="2"/>
</dbReference>
<dbReference type="FunFam" id="3.30.160.60:FF:000301">
    <property type="entry name" value="Zinc finger protein 236"/>
    <property type="match status" value="2"/>
</dbReference>
<feature type="domain" description="C2H2-type" evidence="14">
    <location>
        <begin position="222"/>
        <end position="249"/>
    </location>
</feature>
<dbReference type="FunFam" id="3.30.160.60:FF:000226">
    <property type="entry name" value="Zinc finger protein 236 variant"/>
    <property type="match status" value="2"/>
</dbReference>
<evidence type="ECO:0000256" key="1">
    <source>
        <dbReference type="ARBA" id="ARBA00003767"/>
    </source>
</evidence>
<protein>
    <recommendedName>
        <fullName evidence="14">C2H2-type domain-containing protein</fullName>
    </recommendedName>
</protein>
<dbReference type="PANTHER" id="PTHR24396:SF21">
    <property type="entry name" value="ZINC FINGER PROTEIN 236"/>
    <property type="match status" value="1"/>
</dbReference>
<feature type="compositionally biased region" description="Polar residues" evidence="13">
    <location>
        <begin position="309"/>
        <end position="320"/>
    </location>
</feature>
<dbReference type="Gene3D" id="3.30.160.60">
    <property type="entry name" value="Classic Zinc Finger"/>
    <property type="match status" value="18"/>
</dbReference>
<dbReference type="GO" id="GO:0005634">
    <property type="term" value="C:nucleus"/>
    <property type="evidence" value="ECO:0007669"/>
    <property type="project" value="UniProtKB-SubCell"/>
</dbReference>
<dbReference type="InterPro" id="IPR013087">
    <property type="entry name" value="Znf_C2H2_type"/>
</dbReference>
<comment type="similarity">
    <text evidence="3">Belongs to the krueppel C2H2-type zinc-finger protein family.</text>
</comment>
<feature type="domain" description="C2H2-type" evidence="14">
    <location>
        <begin position="63"/>
        <end position="90"/>
    </location>
</feature>
<dbReference type="FunFam" id="3.30.160.60:FF:002170">
    <property type="entry name" value="Zinc finger protein 236"/>
    <property type="match status" value="1"/>
</dbReference>
<dbReference type="PROSITE" id="PS50157">
    <property type="entry name" value="ZINC_FINGER_C2H2_2"/>
    <property type="match status" value="21"/>
</dbReference>
<feature type="domain" description="C2H2-type" evidence="14">
    <location>
        <begin position="194"/>
        <end position="221"/>
    </location>
</feature>
<dbReference type="FunFam" id="3.30.160.60:FF:000308">
    <property type="entry name" value="zinc finger protein 236 isoform X1"/>
    <property type="match status" value="1"/>
</dbReference>
<dbReference type="Pfam" id="PF00096">
    <property type="entry name" value="zf-C2H2"/>
    <property type="match status" value="11"/>
</dbReference>
<dbReference type="SMART" id="SM00355">
    <property type="entry name" value="ZnF_C2H2"/>
    <property type="match status" value="21"/>
</dbReference>
<feature type="domain" description="C2H2-type" evidence="14">
    <location>
        <begin position="411"/>
        <end position="438"/>
    </location>
</feature>
<keyword evidence="6 12" id="KW-0863">Zinc-finger</keyword>
<proteinExistence type="inferred from homology"/>
<keyword evidence="4" id="KW-0479">Metal-binding</keyword>
<feature type="domain" description="C2H2-type" evidence="14">
    <location>
        <begin position="1029"/>
        <end position="1056"/>
    </location>
</feature>
<name>A0A8C9F5E6_PAVCR</name>
<evidence type="ECO:0000259" key="14">
    <source>
        <dbReference type="PROSITE" id="PS50157"/>
    </source>
</evidence>
<evidence type="ECO:0000313" key="16">
    <source>
        <dbReference type="Proteomes" id="UP000694428"/>
    </source>
</evidence>
<dbReference type="FunFam" id="3.30.160.60:FF:001535">
    <property type="entry name" value="Zinc finger protein 236"/>
    <property type="match status" value="1"/>
</dbReference>